<sequence precursor="true">MRKLLVALMIVAFAATAFATDIKFSGTYEVSGKYLKNTEAREDDTLEHRFYEHDFDLWLKADVDKDTFFKAKFEILDDTWQGSPGNDTGYGNQTQFSVQRAWMGHNFGSVLLEVGLMDGGAWSYAFGNNKEGHYRIKATVPVSNGRVSFYTQKSKETEDLGFDDTTDTYTGSAYVEDQQKDDNDAYAINYVGKFNGITVAPLLVYKNNSYKVADQGSDGEKIWSLDLAVGGDLGPVGFEFEFDYDNASADFDYAVGEDSYDVFGIYGNVFTKVGDATVGFITAYSSFDKDAGVAYDMADDFDDDLLFILGDEGYLSSAIGAAGVALNGSYSGLAAIWANGIYAAYDVNEKLNITGGFFYAMSTAEDTAVEDATGYEFDLIGSYAVTDALSYKVQLGYASVDPDVSGVDPDPAMALFHTLSLSF</sequence>
<proteinExistence type="predicted"/>
<dbReference type="KEGG" id="dap:Dacet_0327"/>
<protein>
    <recommendedName>
        <fullName evidence="4">Porin domain-containing protein</fullName>
    </recommendedName>
</protein>
<evidence type="ECO:0000313" key="3">
    <source>
        <dbReference type="Proteomes" id="UP000002012"/>
    </source>
</evidence>
<feature type="signal peptide" evidence="1">
    <location>
        <begin position="1"/>
        <end position="19"/>
    </location>
</feature>
<dbReference type="AlphaFoldDB" id="D4H2R6"/>
<dbReference type="PaxDb" id="522772-Dacet_0327"/>
<evidence type="ECO:0008006" key="4">
    <source>
        <dbReference type="Google" id="ProtNLM"/>
    </source>
</evidence>
<dbReference type="OrthoDB" id="9790170at2"/>
<name>D4H2R6_DENA2</name>
<keyword evidence="3" id="KW-1185">Reference proteome</keyword>
<dbReference type="eggNOG" id="ENOG5030ZTD">
    <property type="taxonomic scope" value="Bacteria"/>
</dbReference>
<dbReference type="HOGENOM" id="CLU_648484_0_0_0"/>
<gene>
    <name evidence="2" type="ordered locus">Dacet_0327</name>
</gene>
<evidence type="ECO:0000256" key="1">
    <source>
        <dbReference type="SAM" id="SignalP"/>
    </source>
</evidence>
<dbReference type="Proteomes" id="UP000002012">
    <property type="component" value="Chromosome"/>
</dbReference>
<evidence type="ECO:0000313" key="2">
    <source>
        <dbReference type="EMBL" id="ADD67127.1"/>
    </source>
</evidence>
<keyword evidence="1" id="KW-0732">Signal</keyword>
<feature type="chain" id="PRO_5003058186" description="Porin domain-containing protein" evidence="1">
    <location>
        <begin position="20"/>
        <end position="423"/>
    </location>
</feature>
<accession>D4H2R6</accession>
<dbReference type="EMBL" id="CP001968">
    <property type="protein sequence ID" value="ADD67127.1"/>
    <property type="molecule type" value="Genomic_DNA"/>
</dbReference>
<dbReference type="InParanoid" id="D4H2R6"/>
<reference evidence="2 3" key="1">
    <citation type="journal article" date="2010" name="Stand. Genomic Sci.">
        <title>Complete genome sequence of Denitrovibrio acetiphilus type strain (N2460).</title>
        <authorList>
            <person name="Kiss H."/>
            <person name="Lang E."/>
            <person name="Lapidus A."/>
            <person name="Copeland A."/>
            <person name="Nolan M."/>
            <person name="Glavina Del Rio T."/>
            <person name="Chen F."/>
            <person name="Lucas S."/>
            <person name="Tice H."/>
            <person name="Cheng J.F."/>
            <person name="Han C."/>
            <person name="Goodwin L."/>
            <person name="Pitluck S."/>
            <person name="Liolios K."/>
            <person name="Pati A."/>
            <person name="Ivanova N."/>
            <person name="Mavromatis K."/>
            <person name="Chen A."/>
            <person name="Palaniappan K."/>
            <person name="Land M."/>
            <person name="Hauser L."/>
            <person name="Chang Y.J."/>
            <person name="Jeffries C.D."/>
            <person name="Detter J.C."/>
            <person name="Brettin T."/>
            <person name="Spring S."/>
            <person name="Rohde M."/>
            <person name="Goker M."/>
            <person name="Woyke T."/>
            <person name="Bristow J."/>
            <person name="Eisen J.A."/>
            <person name="Markowitz V."/>
            <person name="Hugenholtz P."/>
            <person name="Kyrpides N.C."/>
            <person name="Klenk H.P."/>
        </authorList>
    </citation>
    <scope>NUCLEOTIDE SEQUENCE [LARGE SCALE GENOMIC DNA]</scope>
    <source>
        <strain evidence="3">DSM 12809 / NBRC 114555 / N2460</strain>
    </source>
</reference>
<organism evidence="2 3">
    <name type="scientific">Denitrovibrio acetiphilus (strain DSM 12809 / NBRC 114555 / N2460)</name>
    <dbReference type="NCBI Taxonomy" id="522772"/>
    <lineage>
        <taxon>Bacteria</taxon>
        <taxon>Pseudomonadati</taxon>
        <taxon>Deferribacterota</taxon>
        <taxon>Deferribacteres</taxon>
        <taxon>Deferribacterales</taxon>
        <taxon>Geovibrionaceae</taxon>
        <taxon>Denitrovibrio</taxon>
    </lineage>
</organism>
<dbReference type="RefSeq" id="WP_013009672.1">
    <property type="nucleotide sequence ID" value="NC_013943.1"/>
</dbReference>